<name>A0ABQ8U667_9EUKA</name>
<evidence type="ECO:0000313" key="3">
    <source>
        <dbReference type="Proteomes" id="UP001141327"/>
    </source>
</evidence>
<reference evidence="2" key="1">
    <citation type="journal article" date="2022" name="bioRxiv">
        <title>Genomics of Preaxostyla Flagellates Illuminates Evolutionary Transitions and the Path Towards Mitochondrial Loss.</title>
        <authorList>
            <person name="Novak L.V.F."/>
            <person name="Treitli S.C."/>
            <person name="Pyrih J."/>
            <person name="Halakuc P."/>
            <person name="Pipaliya S.V."/>
            <person name="Vacek V."/>
            <person name="Brzon O."/>
            <person name="Soukal P."/>
            <person name="Eme L."/>
            <person name="Dacks J.B."/>
            <person name="Karnkowska A."/>
            <person name="Elias M."/>
            <person name="Hampl V."/>
        </authorList>
    </citation>
    <scope>NUCLEOTIDE SEQUENCE</scope>
    <source>
        <strain evidence="2">RCP-MX</strain>
    </source>
</reference>
<evidence type="ECO:0000313" key="2">
    <source>
        <dbReference type="EMBL" id="KAJ4452780.1"/>
    </source>
</evidence>
<keyword evidence="3" id="KW-1185">Reference proteome</keyword>
<sequence>MSGSADIMYHHPTPSIGWRSATPSQPSFSEVALGLQERTGCQPFEVTTVHPCGPGPSGTRLHINRRRPPPRPPRFLTQWSLSRLRAPAPSPSLGEGGEPGGKKSIAPAVGAPAPAVPVVVPPLRLIPLPWRRLLPLLFARLVPPTWSPAGDHDGKEPVGTVDQGTIQVELPVIPVLVDGQ</sequence>
<feature type="region of interest" description="Disordered" evidence="1">
    <location>
        <begin position="46"/>
        <end position="76"/>
    </location>
</feature>
<gene>
    <name evidence="2" type="ORF">PAPYR_12955</name>
</gene>
<dbReference type="Proteomes" id="UP001141327">
    <property type="component" value="Unassembled WGS sequence"/>
</dbReference>
<dbReference type="EMBL" id="JAPMOS010000388">
    <property type="protein sequence ID" value="KAJ4452780.1"/>
    <property type="molecule type" value="Genomic_DNA"/>
</dbReference>
<proteinExistence type="predicted"/>
<organism evidence="2 3">
    <name type="scientific">Paratrimastix pyriformis</name>
    <dbReference type="NCBI Taxonomy" id="342808"/>
    <lineage>
        <taxon>Eukaryota</taxon>
        <taxon>Metamonada</taxon>
        <taxon>Preaxostyla</taxon>
        <taxon>Paratrimastigidae</taxon>
        <taxon>Paratrimastix</taxon>
    </lineage>
</organism>
<comment type="caution">
    <text evidence="2">The sequence shown here is derived from an EMBL/GenBank/DDBJ whole genome shotgun (WGS) entry which is preliminary data.</text>
</comment>
<evidence type="ECO:0000256" key="1">
    <source>
        <dbReference type="SAM" id="MobiDB-lite"/>
    </source>
</evidence>
<protein>
    <submittedName>
        <fullName evidence="2">Uncharacterized protein</fullName>
    </submittedName>
</protein>
<accession>A0ABQ8U667</accession>